<reference evidence="3" key="1">
    <citation type="submission" date="2016-10" db="EMBL/GenBank/DDBJ databases">
        <authorList>
            <person name="Varghese N."/>
            <person name="Submissions S."/>
        </authorList>
    </citation>
    <scope>NUCLEOTIDE SEQUENCE [LARGE SCALE GENOMIC DNA]</scope>
    <source>
        <strain evidence="3">IBRC-M 10655</strain>
    </source>
</reference>
<organism evidence="2 3">
    <name type="scientific">Actinokineospora alba</name>
    <dbReference type="NCBI Taxonomy" id="504798"/>
    <lineage>
        <taxon>Bacteria</taxon>
        <taxon>Bacillati</taxon>
        <taxon>Actinomycetota</taxon>
        <taxon>Actinomycetes</taxon>
        <taxon>Pseudonocardiales</taxon>
        <taxon>Pseudonocardiaceae</taxon>
        <taxon>Actinokineospora</taxon>
    </lineage>
</organism>
<keyword evidence="3" id="KW-1185">Reference proteome</keyword>
<gene>
    <name evidence="2" type="ORF">SAMN05192558_1246</name>
</gene>
<evidence type="ECO:0000313" key="2">
    <source>
        <dbReference type="EMBL" id="SDP91762.1"/>
    </source>
</evidence>
<name>A0A1H0WM48_9PSEU</name>
<dbReference type="STRING" id="504798.SAMN05421871_1212"/>
<accession>A0A1H0WM48</accession>
<sequence length="208" mass="22229">MPLDGSTVTLIRNIGRESVVGDDYNIGGKLPPNPYNVNFDPSVGNWNGTPGEYYTGLHRPPGVPANGESKGKNIRVNTDALKLFTRNLRELRPLLETCRTKLGTVSLLPGHFEDAYALSTKVVDGGESIKGVTEKFLRTAIDCIVEYAAGLDHLANEYSKTEELNKLAGAKFGDFVKGAQDYLNTAGVPSSSPAPPTTAPPTTAPPKS</sequence>
<dbReference type="EMBL" id="FNJB01000024">
    <property type="protein sequence ID" value="SDP91762.1"/>
    <property type="molecule type" value="Genomic_DNA"/>
</dbReference>
<feature type="region of interest" description="Disordered" evidence="1">
    <location>
        <begin position="186"/>
        <end position="208"/>
    </location>
</feature>
<proteinExistence type="predicted"/>
<dbReference type="AlphaFoldDB" id="A0A1H0WM48"/>
<feature type="compositionally biased region" description="Pro residues" evidence="1">
    <location>
        <begin position="192"/>
        <end position="208"/>
    </location>
</feature>
<protein>
    <submittedName>
        <fullName evidence="2">Uncharacterized protein</fullName>
    </submittedName>
</protein>
<evidence type="ECO:0000256" key="1">
    <source>
        <dbReference type="SAM" id="MobiDB-lite"/>
    </source>
</evidence>
<evidence type="ECO:0000313" key="3">
    <source>
        <dbReference type="Proteomes" id="UP000199651"/>
    </source>
</evidence>
<dbReference type="Proteomes" id="UP000199651">
    <property type="component" value="Unassembled WGS sequence"/>
</dbReference>